<gene>
    <name evidence="5" type="ordered locus">Acry_0600</name>
</gene>
<dbReference type="InterPro" id="IPR036249">
    <property type="entry name" value="Thioredoxin-like_sf"/>
</dbReference>
<evidence type="ECO:0000256" key="1">
    <source>
        <dbReference type="ARBA" id="ARBA00010996"/>
    </source>
</evidence>
<organism evidence="5 6">
    <name type="scientific">Acidiphilium cryptum (strain JF-5)</name>
    <dbReference type="NCBI Taxonomy" id="349163"/>
    <lineage>
        <taxon>Bacteria</taxon>
        <taxon>Pseudomonadati</taxon>
        <taxon>Pseudomonadota</taxon>
        <taxon>Alphaproteobacteria</taxon>
        <taxon>Acetobacterales</taxon>
        <taxon>Acidocellaceae</taxon>
        <taxon>Acidiphilium</taxon>
    </lineage>
</organism>
<dbReference type="PANTHER" id="PTHR12151:SF25">
    <property type="entry name" value="LINALOOL DEHYDRATASE_ISOMERASE DOMAIN-CONTAINING PROTEIN"/>
    <property type="match status" value="1"/>
</dbReference>
<dbReference type="Pfam" id="PF02630">
    <property type="entry name" value="SCO1-SenC"/>
    <property type="match status" value="1"/>
</dbReference>
<accession>A5FW41</accession>
<dbReference type="STRING" id="349163.Acry_0600"/>
<feature type="disulfide bond" description="Redox-active" evidence="3">
    <location>
        <begin position="57"/>
        <end position="61"/>
    </location>
</feature>
<keyword evidence="2" id="KW-0186">Copper</keyword>
<evidence type="ECO:0000256" key="2">
    <source>
        <dbReference type="PIRSR" id="PIRSR603782-1"/>
    </source>
</evidence>
<dbReference type="InterPro" id="IPR003782">
    <property type="entry name" value="SCO1/SenC"/>
</dbReference>
<dbReference type="GO" id="GO:0046872">
    <property type="term" value="F:metal ion binding"/>
    <property type="evidence" value="ECO:0007669"/>
    <property type="project" value="UniProtKB-KW"/>
</dbReference>
<comment type="similarity">
    <text evidence="1">Belongs to the SCO1/2 family.</text>
</comment>
<feature type="binding site" evidence="2">
    <location>
        <position position="143"/>
    </location>
    <ligand>
        <name>Cu cation</name>
        <dbReference type="ChEBI" id="CHEBI:23378"/>
    </ligand>
</feature>
<dbReference type="Proteomes" id="UP000000245">
    <property type="component" value="Chromosome"/>
</dbReference>
<dbReference type="HOGENOM" id="CLU_050131_3_1_5"/>
<feature type="chain" id="PRO_5002681804" evidence="4">
    <location>
        <begin position="21"/>
        <end position="184"/>
    </location>
</feature>
<sequence>MPGRRALLAGLAGWPAACIAAPPPAFRFALQDGAGKVVTQARFRGRYLLVVFGYTKCTDRCPTTLTHLARALEMADPRNRIFDAVFITVDPRHDRPKAAAHYASLFSPRIEGLGGSKRQVNEAIAAFHVYVAWPNGPNGQPTHGGLIYLLSPSGQLATVLPDGLSADALASALRRYPVPKPGRE</sequence>
<evidence type="ECO:0000256" key="3">
    <source>
        <dbReference type="PIRSR" id="PIRSR603782-2"/>
    </source>
</evidence>
<protein>
    <submittedName>
        <fullName evidence="5">Electron transport protein SCO1/SenC</fullName>
    </submittedName>
</protein>
<name>A5FW41_ACICJ</name>
<keyword evidence="3" id="KW-1015">Disulfide bond</keyword>
<feature type="signal peptide" evidence="4">
    <location>
        <begin position="1"/>
        <end position="20"/>
    </location>
</feature>
<evidence type="ECO:0000313" key="5">
    <source>
        <dbReference type="EMBL" id="ABQ29823.1"/>
    </source>
</evidence>
<dbReference type="eggNOG" id="COG1999">
    <property type="taxonomic scope" value="Bacteria"/>
</dbReference>
<dbReference type="SUPFAM" id="SSF52833">
    <property type="entry name" value="Thioredoxin-like"/>
    <property type="match status" value="1"/>
</dbReference>
<dbReference type="PANTHER" id="PTHR12151">
    <property type="entry name" value="ELECTRON TRANSPORT PROTIN SCO1/SENC FAMILY MEMBER"/>
    <property type="match status" value="1"/>
</dbReference>
<proteinExistence type="inferred from homology"/>
<dbReference type="EMBL" id="CP000697">
    <property type="protein sequence ID" value="ABQ29823.1"/>
    <property type="molecule type" value="Genomic_DNA"/>
</dbReference>
<reference evidence="5 6" key="1">
    <citation type="submission" date="2007-05" db="EMBL/GenBank/DDBJ databases">
        <title>Complete sequence of chromosome of Acidiphilium cryptum JF-5.</title>
        <authorList>
            <consortium name="US DOE Joint Genome Institute"/>
            <person name="Copeland A."/>
            <person name="Lucas S."/>
            <person name="Lapidus A."/>
            <person name="Barry K."/>
            <person name="Detter J.C."/>
            <person name="Glavina del Rio T."/>
            <person name="Hammon N."/>
            <person name="Israni S."/>
            <person name="Dalin E."/>
            <person name="Tice H."/>
            <person name="Pitluck S."/>
            <person name="Sims D."/>
            <person name="Brettin T."/>
            <person name="Bruce D."/>
            <person name="Han C."/>
            <person name="Schmutz J."/>
            <person name="Larimer F."/>
            <person name="Land M."/>
            <person name="Hauser L."/>
            <person name="Kyrpides N."/>
            <person name="Kim E."/>
            <person name="Magnuson T."/>
            <person name="Richardson P."/>
        </authorList>
    </citation>
    <scope>NUCLEOTIDE SEQUENCE [LARGE SCALE GENOMIC DNA]</scope>
    <source>
        <strain evidence="5 6">JF-5</strain>
    </source>
</reference>
<keyword evidence="6" id="KW-1185">Reference proteome</keyword>
<keyword evidence="2" id="KW-0479">Metal-binding</keyword>
<feature type="binding site" evidence="2">
    <location>
        <position position="61"/>
    </location>
    <ligand>
        <name>Cu cation</name>
        <dbReference type="ChEBI" id="CHEBI:23378"/>
    </ligand>
</feature>
<dbReference type="KEGG" id="acr:Acry_0600"/>
<keyword evidence="4" id="KW-0732">Signal</keyword>
<dbReference type="RefSeq" id="WP_007423979.1">
    <property type="nucleotide sequence ID" value="NC_009484.1"/>
</dbReference>
<feature type="binding site" evidence="2">
    <location>
        <position position="57"/>
    </location>
    <ligand>
        <name>Cu cation</name>
        <dbReference type="ChEBI" id="CHEBI:23378"/>
    </ligand>
</feature>
<dbReference type="Gene3D" id="3.40.30.10">
    <property type="entry name" value="Glutaredoxin"/>
    <property type="match status" value="1"/>
</dbReference>
<dbReference type="AlphaFoldDB" id="A5FW41"/>
<evidence type="ECO:0000256" key="4">
    <source>
        <dbReference type="SAM" id="SignalP"/>
    </source>
</evidence>
<evidence type="ECO:0000313" key="6">
    <source>
        <dbReference type="Proteomes" id="UP000000245"/>
    </source>
</evidence>
<dbReference type="CDD" id="cd02968">
    <property type="entry name" value="SCO"/>
    <property type="match status" value="1"/>
</dbReference>